<comment type="caution">
    <text evidence="1">The sequence shown here is derived from an EMBL/GenBank/DDBJ whole genome shotgun (WGS) entry which is preliminary data.</text>
</comment>
<protein>
    <recommendedName>
        <fullName evidence="3">Alpha/beta hydrolase</fullName>
    </recommendedName>
</protein>
<accession>A0A2T0V5F9</accession>
<proteinExistence type="predicted"/>
<evidence type="ECO:0000313" key="1">
    <source>
        <dbReference type="EMBL" id="PRY65393.1"/>
    </source>
</evidence>
<evidence type="ECO:0008006" key="3">
    <source>
        <dbReference type="Google" id="ProtNLM"/>
    </source>
</evidence>
<gene>
    <name evidence="1" type="ORF">B0I08_11024</name>
</gene>
<dbReference type="Gene3D" id="3.40.50.1820">
    <property type="entry name" value="alpha/beta hydrolase"/>
    <property type="match status" value="1"/>
</dbReference>
<dbReference type="InterPro" id="IPR029058">
    <property type="entry name" value="AB_hydrolase_fold"/>
</dbReference>
<dbReference type="AlphaFoldDB" id="A0A2T0V5F9"/>
<reference evidence="1 2" key="1">
    <citation type="submission" date="2018-03" db="EMBL/GenBank/DDBJ databases">
        <title>Genomic Encyclopedia of Type Strains, Phase III (KMG-III): the genomes of soil and plant-associated and newly described type strains.</title>
        <authorList>
            <person name="Whitman W."/>
        </authorList>
    </citation>
    <scope>NUCLEOTIDE SEQUENCE [LARGE SCALE GENOMIC DNA]</scope>
    <source>
        <strain evidence="1 2">CGMCC 1.12484</strain>
    </source>
</reference>
<organism evidence="1 2">
    <name type="scientific">Glaciihabitans tibetensis</name>
    <dbReference type="NCBI Taxonomy" id="1266600"/>
    <lineage>
        <taxon>Bacteria</taxon>
        <taxon>Bacillati</taxon>
        <taxon>Actinomycetota</taxon>
        <taxon>Actinomycetes</taxon>
        <taxon>Micrococcales</taxon>
        <taxon>Microbacteriaceae</taxon>
        <taxon>Glaciihabitans</taxon>
    </lineage>
</organism>
<dbReference type="EMBL" id="PVTL01000010">
    <property type="protein sequence ID" value="PRY65393.1"/>
    <property type="molecule type" value="Genomic_DNA"/>
</dbReference>
<dbReference type="RefSeq" id="WP_342748190.1">
    <property type="nucleotide sequence ID" value="NZ_PVTL01000010.1"/>
</dbReference>
<keyword evidence="2" id="KW-1185">Reference proteome</keyword>
<sequence length="249" mass="27086">MSGPRVSGEAGGLARQPRGLSAAWGRGLGKRARQLSWWALDYIYAVVWQARGVLSRARPADYRSGDQAPVIILPGIYESWHFMLPLVEALHSAGHPVHVITELRHNRRPVAQGADAVVRYIRQHALSDVVIVAHSKGGLIGKQVMVTEPAVQSMVAVCTPFSGSRYASFMFLPSLRAFRASDAGILALRAKEDVNSRIVSLYGRFDPHIPEGSELPGARNIRIDTGGHFRILADPATIAAVVRAADDEK</sequence>
<evidence type="ECO:0000313" key="2">
    <source>
        <dbReference type="Proteomes" id="UP000237983"/>
    </source>
</evidence>
<dbReference type="SUPFAM" id="SSF53474">
    <property type="entry name" value="alpha/beta-Hydrolases"/>
    <property type="match status" value="1"/>
</dbReference>
<name>A0A2T0V5F9_9MICO</name>
<dbReference type="Proteomes" id="UP000237983">
    <property type="component" value="Unassembled WGS sequence"/>
</dbReference>